<keyword evidence="4" id="KW-0175">Coiled coil</keyword>
<keyword evidence="6" id="KW-0539">Nucleus</keyword>
<evidence type="ECO:0000313" key="11">
    <source>
        <dbReference type="Proteomes" id="UP000192578"/>
    </source>
</evidence>
<feature type="region of interest" description="Disordered" evidence="8">
    <location>
        <begin position="445"/>
        <end position="477"/>
    </location>
</feature>
<dbReference type="SUPFAM" id="SSF68906">
    <property type="entry name" value="SAP domain"/>
    <property type="match status" value="1"/>
</dbReference>
<sequence length="1345" mass="144905">MDHDTISVYVPRGSKLAAATLQQDGAGTSSDSRLQQGSPLQQQGSPQATVDETSLQKQKDKNVISLKVKLAQRRPVNQLIDQGIMPPPKTPSAFFEQRRHLERARTGDILKTKIEKRPDRQTLVQQHILEDTKIAPSLADTERKLKKAKLSDYLSDKIAHRPGPLELVQANILKLPVYDEGSASSGDGSGCLDFPNGEDTPARSVDNDTEYSTEEDGSSSTASSPTGALANLKDLQLTSPASSGGTIPSTPASSDSKAPSPANSISSSCPGSVQQQQQQLLDIARRRANSLIQSDATSAAATSAVSSQGYPGSASSSSVPPTTSTNTSSGNGSSSSSATAAAGQPHTATFHNSHRRSKKSRVKPPVPQKARTLKFHEYRPAAVAQNKAPAKNTATSSSGPDGSSSGGAAVGSVAVSQDGKATTYELTLKQQQQYLQWEMEAQLRRNETAQAESSRREPRSSQEVSHPTPAEHPRPQPAQHLTLTFPAQQTVMTGVQFQPIRLVQQQLIINSTIPPAPAMNIGCYPSQQMNINVPSPPEIPAPPPPAPPPAPAAPPTVEATPPSTAEQQQPKKPAKLDEMRVKDLRDLLLARKLPVSGSKTALLERLRVYFQANPDDNYVFSLPAASAASPQDAKPETSPSPKQEGGVPSTASDASMEHKSFELPAAAPVVAQQQPTLSFLQLDPLQQQQATQIALQTLSQMRSMQQQSQGVQMNLNSSTSSCPSPMEVDKQPQLNGTGASHHHQNRTHSLPTIFLATSQPNGGTASLTFQSTPLQMQQNAVPCIITMNGLNSTLNLLNGFNIVTTNNGNQTQNQIQQQPVHDQTPDQSQQQQQQPHQQPRPQLQSQVSSDSECKTSLEKAIQGLRQKLLFGQTQREQKFANEQPLSVSMDVYQEQPQPQPPQQQPDLQNCASSYRPNSAYADSSNGGLDAMLTDEEPVVLVTQQQSTAGGGVIGQMDNDFASLGKAGGDAGNHFAAHCSYGQPSSLSDCVKSEAMDDIFEILIRSGEIPADAAQEVLPKSQILQHPKPSPPPPIALSANSGLLNGYHTDLHYQQQQQRQRSYSHPSPLYQSDDLMHSSSNSGPLPPIQQFTSISPANHGSPASQSGETSNETSSIQQQFALLEYLAQHHLQAQSQPQQQPQQHMGTVHAFQHQQGLQQTCGPVHDMQQQNMQMVQQPQPQQPMQMDYQCDSSAFSYADHNASDEQFENDEFAAFIQGLIQQGNGTNGVDLLNVQHHPQQQNPSSSAPSLPEILTQDLSELKQEDLMNDVDAFQDVGNSMDQSDSGLGHGSGGTDELDQTFLNFFDEFPSSPVWNIPVDPRNGSYLGGPGGAASVMYWNSESEPMM</sequence>
<comment type="subcellular location">
    <subcellularLocation>
        <location evidence="1">Nucleus</location>
    </subcellularLocation>
</comment>
<evidence type="ECO:0000256" key="3">
    <source>
        <dbReference type="ARBA" id="ARBA00023015"/>
    </source>
</evidence>
<dbReference type="PROSITE" id="PS50800">
    <property type="entry name" value="SAP"/>
    <property type="match status" value="1"/>
</dbReference>
<dbReference type="Gene3D" id="6.10.150.10">
    <property type="match status" value="1"/>
</dbReference>
<dbReference type="Proteomes" id="UP000192578">
    <property type="component" value="Unassembled WGS sequence"/>
</dbReference>
<dbReference type="GO" id="GO:0005634">
    <property type="term" value="C:nucleus"/>
    <property type="evidence" value="ECO:0007669"/>
    <property type="project" value="UniProtKB-SubCell"/>
</dbReference>
<keyword evidence="11" id="KW-1185">Reference proteome</keyword>
<keyword evidence="2" id="KW-0677">Repeat</keyword>
<dbReference type="EMBL" id="MTYJ01000006">
    <property type="protein sequence ID" value="OQV24643.1"/>
    <property type="molecule type" value="Genomic_DNA"/>
</dbReference>
<feature type="compositionally biased region" description="Pro residues" evidence="8">
    <location>
        <begin position="534"/>
        <end position="554"/>
    </location>
</feature>
<proteinExistence type="predicted"/>
<feature type="compositionally biased region" description="Low complexity" evidence="8">
    <location>
        <begin position="825"/>
        <end position="849"/>
    </location>
</feature>
<feature type="compositionally biased region" description="Low complexity" evidence="8">
    <location>
        <begin position="555"/>
        <end position="566"/>
    </location>
</feature>
<feature type="compositionally biased region" description="Polar residues" evidence="8">
    <location>
        <begin position="22"/>
        <end position="33"/>
    </location>
</feature>
<evidence type="ECO:0000256" key="7">
    <source>
        <dbReference type="PROSITE-ProRule" id="PRU00401"/>
    </source>
</evidence>
<feature type="region of interest" description="Disordered" evidence="8">
    <location>
        <begin position="892"/>
        <end position="923"/>
    </location>
</feature>
<accession>A0A1W0XAW2</accession>
<dbReference type="SMART" id="SM00707">
    <property type="entry name" value="RPEL"/>
    <property type="match status" value="3"/>
</dbReference>
<gene>
    <name evidence="10" type="ORF">BV898_01702</name>
</gene>
<organism evidence="10 11">
    <name type="scientific">Hypsibius exemplaris</name>
    <name type="common">Freshwater tardigrade</name>
    <dbReference type="NCBI Taxonomy" id="2072580"/>
    <lineage>
        <taxon>Eukaryota</taxon>
        <taxon>Metazoa</taxon>
        <taxon>Ecdysozoa</taxon>
        <taxon>Tardigrada</taxon>
        <taxon>Eutardigrada</taxon>
        <taxon>Parachela</taxon>
        <taxon>Hypsibioidea</taxon>
        <taxon>Hypsibiidae</taxon>
        <taxon>Hypsibius</taxon>
    </lineage>
</organism>
<dbReference type="SMART" id="SM00513">
    <property type="entry name" value="SAP"/>
    <property type="match status" value="1"/>
</dbReference>
<feature type="compositionally biased region" description="Low complexity" evidence="8">
    <location>
        <begin position="248"/>
        <end position="264"/>
    </location>
</feature>
<feature type="region of interest" description="Disordered" evidence="8">
    <location>
        <begin position="184"/>
        <end position="279"/>
    </location>
</feature>
<keyword evidence="3" id="KW-0805">Transcription regulation</keyword>
<dbReference type="PROSITE" id="PS51073">
    <property type="entry name" value="RPEL"/>
    <property type="match status" value="1"/>
</dbReference>
<feature type="compositionally biased region" description="Low complexity" evidence="8">
    <location>
        <begin position="303"/>
        <end position="345"/>
    </location>
</feature>
<feature type="compositionally biased region" description="Low complexity" evidence="8">
    <location>
        <begin position="34"/>
        <end position="47"/>
    </location>
</feature>
<dbReference type="GO" id="GO:0045944">
    <property type="term" value="P:positive regulation of transcription by RNA polymerase II"/>
    <property type="evidence" value="ECO:0007669"/>
    <property type="project" value="TreeGrafter"/>
</dbReference>
<feature type="region of interest" description="Disordered" evidence="8">
    <location>
        <begin position="705"/>
        <end position="729"/>
    </location>
</feature>
<feature type="compositionally biased region" description="Polar residues" evidence="8">
    <location>
        <begin position="906"/>
        <end position="923"/>
    </location>
</feature>
<evidence type="ECO:0000256" key="6">
    <source>
        <dbReference type="ARBA" id="ARBA00023242"/>
    </source>
</evidence>
<feature type="repeat" description="RPEL" evidence="7">
    <location>
        <begin position="108"/>
        <end position="133"/>
    </location>
</feature>
<dbReference type="PANTHER" id="PTHR22793:SF12">
    <property type="entry name" value="MYOCARDIN-RELATED TRANSCRIPTION FACTOR, ISOFORM H"/>
    <property type="match status" value="1"/>
</dbReference>
<dbReference type="InterPro" id="IPR003034">
    <property type="entry name" value="SAP_dom"/>
</dbReference>
<feature type="domain" description="SAP" evidence="9">
    <location>
        <begin position="576"/>
        <end position="610"/>
    </location>
</feature>
<protein>
    <submittedName>
        <fullName evidence="10">MKL/myocardin-like protein 2</fullName>
    </submittedName>
</protein>
<evidence type="ECO:0000313" key="10">
    <source>
        <dbReference type="EMBL" id="OQV24643.1"/>
    </source>
</evidence>
<evidence type="ECO:0000259" key="9">
    <source>
        <dbReference type="PROSITE" id="PS50800"/>
    </source>
</evidence>
<dbReference type="OrthoDB" id="197676at2759"/>
<feature type="compositionally biased region" description="Low complexity" evidence="8">
    <location>
        <begin position="218"/>
        <end position="228"/>
    </location>
</feature>
<evidence type="ECO:0000256" key="1">
    <source>
        <dbReference type="ARBA" id="ARBA00004123"/>
    </source>
</evidence>
<dbReference type="InterPro" id="IPR043451">
    <property type="entry name" value="Myocardin-like"/>
</dbReference>
<feature type="compositionally biased region" description="Acidic residues" evidence="8">
    <location>
        <begin position="207"/>
        <end position="217"/>
    </location>
</feature>
<feature type="region of interest" description="Disordered" evidence="8">
    <location>
        <begin position="1052"/>
        <end position="1115"/>
    </location>
</feature>
<feature type="region of interest" description="Disordered" evidence="8">
    <location>
        <begin position="22"/>
        <end position="57"/>
    </location>
</feature>
<dbReference type="InterPro" id="IPR004018">
    <property type="entry name" value="RPEL_repeat"/>
</dbReference>
<name>A0A1W0XAW2_HYPEX</name>
<feature type="region of interest" description="Disordered" evidence="8">
    <location>
        <begin position="625"/>
        <end position="656"/>
    </location>
</feature>
<feature type="compositionally biased region" description="Polar residues" evidence="8">
    <location>
        <begin position="1076"/>
        <end position="1115"/>
    </location>
</feature>
<reference evidence="11" key="1">
    <citation type="submission" date="2017-01" db="EMBL/GenBank/DDBJ databases">
        <title>Comparative genomics of anhydrobiosis in the tardigrade Hypsibius dujardini.</title>
        <authorList>
            <person name="Yoshida Y."/>
            <person name="Koutsovoulos G."/>
            <person name="Laetsch D."/>
            <person name="Stevens L."/>
            <person name="Kumar S."/>
            <person name="Horikawa D."/>
            <person name="Ishino K."/>
            <person name="Komine S."/>
            <person name="Tomita M."/>
            <person name="Blaxter M."/>
            <person name="Arakawa K."/>
        </authorList>
    </citation>
    <scope>NUCLEOTIDE SEQUENCE [LARGE SCALE GENOMIC DNA]</scope>
    <source>
        <strain evidence="11">Z151</strain>
    </source>
</reference>
<dbReference type="PANTHER" id="PTHR22793">
    <property type="entry name" value="MYOCARDIN-RELATED TRANSCRIPTION FACTOR-RELATED"/>
    <property type="match status" value="1"/>
</dbReference>
<feature type="compositionally biased region" description="Basic and acidic residues" evidence="8">
    <location>
        <begin position="445"/>
        <end position="460"/>
    </location>
</feature>
<feature type="compositionally biased region" description="Polar residues" evidence="8">
    <location>
        <begin position="236"/>
        <end position="247"/>
    </location>
</feature>
<feature type="region of interest" description="Disordered" evidence="8">
    <location>
        <begin position="812"/>
        <end position="854"/>
    </location>
</feature>
<dbReference type="GO" id="GO:0003713">
    <property type="term" value="F:transcription coactivator activity"/>
    <property type="evidence" value="ECO:0007669"/>
    <property type="project" value="TreeGrafter"/>
</dbReference>
<evidence type="ECO:0000256" key="2">
    <source>
        <dbReference type="ARBA" id="ARBA00022737"/>
    </source>
</evidence>
<evidence type="ECO:0000256" key="5">
    <source>
        <dbReference type="ARBA" id="ARBA00023163"/>
    </source>
</evidence>
<dbReference type="Pfam" id="PF02037">
    <property type="entry name" value="SAP"/>
    <property type="match status" value="1"/>
</dbReference>
<feature type="compositionally biased region" description="Low complexity" evidence="8">
    <location>
        <begin position="1052"/>
        <end position="1064"/>
    </location>
</feature>
<dbReference type="Pfam" id="PF02755">
    <property type="entry name" value="RPEL"/>
    <property type="match status" value="1"/>
</dbReference>
<dbReference type="InterPro" id="IPR036361">
    <property type="entry name" value="SAP_dom_sf"/>
</dbReference>
<evidence type="ECO:0000256" key="4">
    <source>
        <dbReference type="ARBA" id="ARBA00023054"/>
    </source>
</evidence>
<comment type="caution">
    <text evidence="10">The sequence shown here is derived from an EMBL/GenBank/DDBJ whole genome shotgun (WGS) entry which is preliminary data.</text>
</comment>
<dbReference type="Gene3D" id="1.10.720.30">
    <property type="entry name" value="SAP domain"/>
    <property type="match status" value="1"/>
</dbReference>
<evidence type="ECO:0000256" key="8">
    <source>
        <dbReference type="SAM" id="MobiDB-lite"/>
    </source>
</evidence>
<feature type="region of interest" description="Disordered" evidence="8">
    <location>
        <begin position="532"/>
        <end position="578"/>
    </location>
</feature>
<keyword evidence="5" id="KW-0804">Transcription</keyword>
<feature type="compositionally biased region" description="Basic residues" evidence="8">
    <location>
        <begin position="352"/>
        <end position="362"/>
    </location>
</feature>
<feature type="region of interest" description="Disordered" evidence="8">
    <location>
        <begin position="303"/>
        <end position="411"/>
    </location>
</feature>
<feature type="compositionally biased region" description="Low complexity" evidence="8">
    <location>
        <begin position="705"/>
        <end position="715"/>
    </location>
</feature>
<dbReference type="Gene3D" id="6.10.140.2040">
    <property type="match status" value="1"/>
</dbReference>